<feature type="signal peptide" evidence="1">
    <location>
        <begin position="1"/>
        <end position="28"/>
    </location>
</feature>
<protein>
    <recommendedName>
        <fullName evidence="4">CAP domain-containing protein</fullName>
    </recommendedName>
</protein>
<keyword evidence="3" id="KW-1185">Reference proteome</keyword>
<name>A0A7I7RXH8_9MYCO</name>
<dbReference type="AlphaFoldDB" id="A0A7I7RXH8"/>
<reference evidence="2 3" key="1">
    <citation type="journal article" date="2019" name="Emerg. Microbes Infect.">
        <title>Comprehensive subspecies identification of 175 nontuberculous mycobacteria species based on 7547 genomic profiles.</title>
        <authorList>
            <person name="Matsumoto Y."/>
            <person name="Kinjo T."/>
            <person name="Motooka D."/>
            <person name="Nabeya D."/>
            <person name="Jung N."/>
            <person name="Uechi K."/>
            <person name="Horii T."/>
            <person name="Iida T."/>
            <person name="Fujita J."/>
            <person name="Nakamura S."/>
        </authorList>
    </citation>
    <scope>NUCLEOTIDE SEQUENCE [LARGE SCALE GENOMIC DNA]</scope>
    <source>
        <strain evidence="2 3">JCM 18538</strain>
    </source>
</reference>
<evidence type="ECO:0008006" key="4">
    <source>
        <dbReference type="Google" id="ProtNLM"/>
    </source>
</evidence>
<gene>
    <name evidence="2" type="ORF">MARA_21270</name>
</gene>
<dbReference type="EMBL" id="AP022593">
    <property type="protein sequence ID" value="BBY48659.1"/>
    <property type="molecule type" value="Genomic_DNA"/>
</dbReference>
<organism evidence="2 3">
    <name type="scientific">Mycolicibacterium arabiense</name>
    <dbReference type="NCBI Taxonomy" id="1286181"/>
    <lineage>
        <taxon>Bacteria</taxon>
        <taxon>Bacillati</taxon>
        <taxon>Actinomycetota</taxon>
        <taxon>Actinomycetes</taxon>
        <taxon>Mycobacteriales</taxon>
        <taxon>Mycobacteriaceae</taxon>
        <taxon>Mycolicibacterium</taxon>
    </lineage>
</organism>
<proteinExistence type="predicted"/>
<accession>A0A7I7RXH8</accession>
<dbReference type="KEGG" id="marz:MARA_21270"/>
<feature type="chain" id="PRO_5029657470" description="CAP domain-containing protein" evidence="1">
    <location>
        <begin position="29"/>
        <end position="141"/>
    </location>
</feature>
<geneLocation type="plasmid" evidence="3">
    <name>pjcm18538 dna</name>
</geneLocation>
<evidence type="ECO:0000313" key="3">
    <source>
        <dbReference type="Proteomes" id="UP000467428"/>
    </source>
</evidence>
<evidence type="ECO:0000256" key="1">
    <source>
        <dbReference type="SAM" id="SignalP"/>
    </source>
</evidence>
<dbReference type="RefSeq" id="WP_163918411.1">
    <property type="nucleotide sequence ID" value="NZ_AP022593.1"/>
</dbReference>
<dbReference type="Proteomes" id="UP000467428">
    <property type="component" value="Chromosome"/>
</dbReference>
<sequence length="141" mass="14169">MSRLDRTPIVIAGALAVFGLVLAPAAHADPTLDEITEAVASVRERSGCPDLAYSPQLEAAAQQLVRAGALDANGYPGVPTPIVATSAPTASAISQAMSFGNGHILDCRNTDLGVGMVSSGEYSVVGLVLGAIRGPQAAQGS</sequence>
<keyword evidence="1" id="KW-0732">Signal</keyword>
<evidence type="ECO:0000313" key="2">
    <source>
        <dbReference type="EMBL" id="BBY48659.1"/>
    </source>
</evidence>